<keyword evidence="2" id="KW-1133">Transmembrane helix</keyword>
<feature type="compositionally biased region" description="Polar residues" evidence="1">
    <location>
        <begin position="299"/>
        <end position="309"/>
    </location>
</feature>
<dbReference type="AlphaFoldDB" id="A0AAD7ASY4"/>
<protein>
    <submittedName>
        <fullName evidence="4">Uncharacterized protein</fullName>
    </submittedName>
</protein>
<feature type="signal peptide" evidence="3">
    <location>
        <begin position="1"/>
        <end position="23"/>
    </location>
</feature>
<feature type="region of interest" description="Disordered" evidence="1">
    <location>
        <begin position="325"/>
        <end position="386"/>
    </location>
</feature>
<feature type="chain" id="PRO_5042146959" evidence="3">
    <location>
        <begin position="24"/>
        <end position="386"/>
    </location>
</feature>
<keyword evidence="2" id="KW-0812">Transmembrane</keyword>
<dbReference type="EMBL" id="JARIHO010000001">
    <property type="protein sequence ID" value="KAJ7367457.1"/>
    <property type="molecule type" value="Genomic_DNA"/>
</dbReference>
<accession>A0AAD7ASY4</accession>
<gene>
    <name evidence="4" type="ORF">DFH08DRAFT_828570</name>
</gene>
<feature type="compositionally biased region" description="Polar residues" evidence="1">
    <location>
        <begin position="353"/>
        <end position="363"/>
    </location>
</feature>
<name>A0AAD7ASY4_9AGAR</name>
<feature type="compositionally biased region" description="Low complexity" evidence="1">
    <location>
        <begin position="371"/>
        <end position="386"/>
    </location>
</feature>
<reference evidence="4" key="1">
    <citation type="submission" date="2023-03" db="EMBL/GenBank/DDBJ databases">
        <title>Massive genome expansion in bonnet fungi (Mycena s.s.) driven by repeated elements and novel gene families across ecological guilds.</title>
        <authorList>
            <consortium name="Lawrence Berkeley National Laboratory"/>
            <person name="Harder C.B."/>
            <person name="Miyauchi S."/>
            <person name="Viragh M."/>
            <person name="Kuo A."/>
            <person name="Thoen E."/>
            <person name="Andreopoulos B."/>
            <person name="Lu D."/>
            <person name="Skrede I."/>
            <person name="Drula E."/>
            <person name="Henrissat B."/>
            <person name="Morin E."/>
            <person name="Kohler A."/>
            <person name="Barry K."/>
            <person name="LaButti K."/>
            <person name="Morin E."/>
            <person name="Salamov A."/>
            <person name="Lipzen A."/>
            <person name="Mereny Z."/>
            <person name="Hegedus B."/>
            <person name="Baldrian P."/>
            <person name="Stursova M."/>
            <person name="Weitz H."/>
            <person name="Taylor A."/>
            <person name="Grigoriev I.V."/>
            <person name="Nagy L.G."/>
            <person name="Martin F."/>
            <person name="Kauserud H."/>
        </authorList>
    </citation>
    <scope>NUCLEOTIDE SEQUENCE</scope>
    <source>
        <strain evidence="4">CBHHK002</strain>
    </source>
</reference>
<feature type="compositionally biased region" description="Low complexity" evidence="1">
    <location>
        <begin position="332"/>
        <end position="344"/>
    </location>
</feature>
<organism evidence="4 5">
    <name type="scientific">Mycena albidolilacea</name>
    <dbReference type="NCBI Taxonomy" id="1033008"/>
    <lineage>
        <taxon>Eukaryota</taxon>
        <taxon>Fungi</taxon>
        <taxon>Dikarya</taxon>
        <taxon>Basidiomycota</taxon>
        <taxon>Agaricomycotina</taxon>
        <taxon>Agaricomycetes</taxon>
        <taxon>Agaricomycetidae</taxon>
        <taxon>Agaricales</taxon>
        <taxon>Marasmiineae</taxon>
        <taxon>Mycenaceae</taxon>
        <taxon>Mycena</taxon>
    </lineage>
</organism>
<feature type="compositionally biased region" description="Low complexity" evidence="1">
    <location>
        <begin position="124"/>
        <end position="140"/>
    </location>
</feature>
<evidence type="ECO:0000256" key="2">
    <source>
        <dbReference type="SAM" id="Phobius"/>
    </source>
</evidence>
<keyword evidence="5" id="KW-1185">Reference proteome</keyword>
<feature type="region of interest" description="Disordered" evidence="1">
    <location>
        <begin position="124"/>
        <end position="155"/>
    </location>
</feature>
<sequence length="386" mass="40571">MFFNQVHFFGLFLLLSRFPQASSLTFEPILGPFNTGEQVPIQWTLDDSEPADGWELWFGGGGSAFKLADIPPLVVSTVVPFPGSNGTFRGLSGIVVLATSNEVDVATSAVDTTATITFSASVISGPSSVTSSSTSDVGSTSPPPPTSAAETAKPSRSSALTTEAILGIVVGTLAVIAALVLASIFLFVRRRRRAAAVAKAYPSETNEVDSLLARRLPPFDFQRWPPPRISLPSARFSSGDPTPGAYLNTHVRQLQVPQDTTNTESSMLSSSLSGVSSVSYESIPPPSDRRAEPPGPAISHTSPPTTESGSHGAYAVEQLQRHATVDRLQNDGSVVSGPSSSSSSEGTVRQYAPSASTAINSPLQFRRDTSSDVPSPVSPTVRVAPW</sequence>
<proteinExistence type="predicted"/>
<dbReference type="Proteomes" id="UP001218218">
    <property type="component" value="Unassembled WGS sequence"/>
</dbReference>
<feature type="compositionally biased region" description="Low complexity" evidence="1">
    <location>
        <begin position="264"/>
        <end position="282"/>
    </location>
</feature>
<feature type="region of interest" description="Disordered" evidence="1">
    <location>
        <begin position="258"/>
        <end position="310"/>
    </location>
</feature>
<evidence type="ECO:0000256" key="3">
    <source>
        <dbReference type="SAM" id="SignalP"/>
    </source>
</evidence>
<evidence type="ECO:0000313" key="4">
    <source>
        <dbReference type="EMBL" id="KAJ7367457.1"/>
    </source>
</evidence>
<keyword evidence="3" id="KW-0732">Signal</keyword>
<comment type="caution">
    <text evidence="4">The sequence shown here is derived from an EMBL/GenBank/DDBJ whole genome shotgun (WGS) entry which is preliminary data.</text>
</comment>
<keyword evidence="2" id="KW-0472">Membrane</keyword>
<feature type="transmembrane region" description="Helical" evidence="2">
    <location>
        <begin position="164"/>
        <end position="188"/>
    </location>
</feature>
<evidence type="ECO:0000256" key="1">
    <source>
        <dbReference type="SAM" id="MobiDB-lite"/>
    </source>
</evidence>
<evidence type="ECO:0000313" key="5">
    <source>
        <dbReference type="Proteomes" id="UP001218218"/>
    </source>
</evidence>